<gene>
    <name evidence="2" type="ORF">AD929_13180</name>
</gene>
<accession>A0A149QS82</accession>
<evidence type="ECO:0000313" key="2">
    <source>
        <dbReference type="EMBL" id="KXV00150.1"/>
    </source>
</evidence>
<dbReference type="Proteomes" id="UP000075573">
    <property type="component" value="Unassembled WGS sequence"/>
</dbReference>
<proteinExistence type="predicted"/>
<name>A0A149QS82_9PROT</name>
<evidence type="ECO:0000313" key="3">
    <source>
        <dbReference type="Proteomes" id="UP000075573"/>
    </source>
</evidence>
<dbReference type="EMBL" id="LHZB01000118">
    <property type="protein sequence ID" value="KXV00150.1"/>
    <property type="molecule type" value="Genomic_DNA"/>
</dbReference>
<feature type="region of interest" description="Disordered" evidence="1">
    <location>
        <begin position="134"/>
        <end position="183"/>
    </location>
</feature>
<evidence type="ECO:0000256" key="1">
    <source>
        <dbReference type="SAM" id="MobiDB-lite"/>
    </source>
</evidence>
<protein>
    <submittedName>
        <fullName evidence="2">Uncharacterized protein</fullName>
    </submittedName>
</protein>
<dbReference type="AlphaFoldDB" id="A0A149QS82"/>
<reference evidence="2 3" key="1">
    <citation type="submission" date="2015-06" db="EMBL/GenBank/DDBJ databases">
        <title>Improved classification and identification of acetic acid bacteria using matrix-assisted laser desorption/ionization time-of-flight mass spectrometry; Gluconobacter nephelii and Gluconobacter uchimurae are later heterotypic synonyms of Gluconobacter japonicus and Gluconobacter oxydans, respectively.</title>
        <authorList>
            <person name="Li L."/>
            <person name="Cleenwerck I."/>
            <person name="De Vuyst L."/>
            <person name="Vandamme P."/>
        </authorList>
    </citation>
    <scope>NUCLEOTIDE SEQUENCE [LARGE SCALE GENOMIC DNA]</scope>
    <source>
        <strain evidence="2 3">LMG 1764</strain>
    </source>
</reference>
<organism evidence="2 3">
    <name type="scientific">Gluconobacter potus</name>
    <dbReference type="NCBI Taxonomy" id="2724927"/>
    <lineage>
        <taxon>Bacteria</taxon>
        <taxon>Pseudomonadati</taxon>
        <taxon>Pseudomonadota</taxon>
        <taxon>Alphaproteobacteria</taxon>
        <taxon>Acetobacterales</taxon>
        <taxon>Acetobacteraceae</taxon>
        <taxon>Gluconobacter</taxon>
    </lineage>
</organism>
<comment type="caution">
    <text evidence="2">The sequence shown here is derived from an EMBL/GenBank/DDBJ whole genome shotgun (WGS) entry which is preliminary data.</text>
</comment>
<sequence length="183" mass="19997">MISDALKRENQAMNRLFRSLADACRRLEIRMVPSEDGERRVSIGVSRSTFPERLYEVAECLEEIDRSEAYLLTAQPDASTRMQLALDGVMAWMKVQGIDTAQPMMIAGLAMGKSAPEALPPEVRKQIAEALQSARKTQGALGQAAPMSVSRKVRVSKAGVSRAEVPKAGVPRAGEGQMRRMAP</sequence>
<dbReference type="PATRIC" id="fig|442.7.peg.3450"/>